<accession>A0A131Z8M6</accession>
<dbReference type="AlphaFoldDB" id="A0A131Z8M6"/>
<feature type="non-terminal residue" evidence="2">
    <location>
        <position position="1"/>
    </location>
</feature>
<organism evidence="2">
    <name type="scientific">Rhipicephalus appendiculatus</name>
    <name type="common">Brown ear tick</name>
    <dbReference type="NCBI Taxonomy" id="34631"/>
    <lineage>
        <taxon>Eukaryota</taxon>
        <taxon>Metazoa</taxon>
        <taxon>Ecdysozoa</taxon>
        <taxon>Arthropoda</taxon>
        <taxon>Chelicerata</taxon>
        <taxon>Arachnida</taxon>
        <taxon>Acari</taxon>
        <taxon>Parasitiformes</taxon>
        <taxon>Ixodida</taxon>
        <taxon>Ixodoidea</taxon>
        <taxon>Ixodidae</taxon>
        <taxon>Rhipicephalinae</taxon>
        <taxon>Rhipicephalus</taxon>
        <taxon>Rhipicephalus</taxon>
    </lineage>
</organism>
<protein>
    <recommendedName>
        <fullName evidence="3">Tick transposon</fullName>
    </recommendedName>
</protein>
<proteinExistence type="predicted"/>
<feature type="chain" id="PRO_5007287004" description="Tick transposon" evidence="1">
    <location>
        <begin position="19"/>
        <end position="102"/>
    </location>
</feature>
<reference evidence="2" key="1">
    <citation type="journal article" date="2016" name="Ticks Tick Borne Dis.">
        <title>De novo assembly and annotation of the salivary gland transcriptome of Rhipicephalus appendiculatus male and female ticks during blood feeding.</title>
        <authorList>
            <person name="de Castro M.H."/>
            <person name="de Klerk D."/>
            <person name="Pienaar R."/>
            <person name="Latif A.A."/>
            <person name="Rees D.J."/>
            <person name="Mans B.J."/>
        </authorList>
    </citation>
    <scope>NUCLEOTIDE SEQUENCE</scope>
    <source>
        <tissue evidence="2">Salivary glands</tissue>
    </source>
</reference>
<feature type="signal peptide" evidence="1">
    <location>
        <begin position="1"/>
        <end position="18"/>
    </location>
</feature>
<evidence type="ECO:0000256" key="1">
    <source>
        <dbReference type="SAM" id="SignalP"/>
    </source>
</evidence>
<keyword evidence="1" id="KW-0732">Signal</keyword>
<sequence>FFFFFFSTLLRKCTGVLALCQVYITPMPLDFKHWLFLVCRLSPNQEKKITRDMLPYVDHLAFAALILSIFARVVGKDAGVLFAKLMQITSCTRLIQAGGFLY</sequence>
<dbReference type="EMBL" id="GEDV01001249">
    <property type="protein sequence ID" value="JAP87308.1"/>
    <property type="molecule type" value="Transcribed_RNA"/>
</dbReference>
<name>A0A131Z8M6_RHIAP</name>
<evidence type="ECO:0000313" key="2">
    <source>
        <dbReference type="EMBL" id="JAP87308.1"/>
    </source>
</evidence>
<evidence type="ECO:0008006" key="3">
    <source>
        <dbReference type="Google" id="ProtNLM"/>
    </source>
</evidence>